<sequence length="84" mass="9282">MVSSTQLAGESRPPAFLVFQTDQSVVYTKINREQSDALCAVTQCDLVSSSPRSSCHPEMLGRKEFTLVFFRSASTFDDRDSPSS</sequence>
<dbReference type="AlphaFoldDB" id="A0AAE9IWK6"/>
<dbReference type="Proteomes" id="UP000829354">
    <property type="component" value="Chromosome II"/>
</dbReference>
<name>A0AAE9IWK6_CAEBR</name>
<dbReference type="EMBL" id="CP090892">
    <property type="protein sequence ID" value="ULU09068.1"/>
    <property type="molecule type" value="Genomic_DNA"/>
</dbReference>
<reference evidence="2 4" key="1">
    <citation type="submission" date="2022-04" db="EMBL/GenBank/DDBJ databases">
        <title>Chromosome-level reference genomes for two strains of Caenorhabditis briggsae: an improved platform for comparative genomics.</title>
        <authorList>
            <person name="Stevens L."/>
            <person name="Andersen E."/>
        </authorList>
    </citation>
    <scope>NUCLEOTIDE SEQUENCE [LARGE SCALE GENOMIC DNA]</scope>
    <source>
        <strain evidence="2">VX34</strain>
        <tissue evidence="2">Whole-organism</tissue>
    </source>
</reference>
<evidence type="ECO:0000313" key="3">
    <source>
        <dbReference type="Proteomes" id="UP000827892"/>
    </source>
</evidence>
<keyword evidence="4" id="KW-1185">Reference proteome</keyword>
<dbReference type="EMBL" id="CP092621">
    <property type="protein sequence ID" value="UMM20961.1"/>
    <property type="molecule type" value="Genomic_DNA"/>
</dbReference>
<evidence type="ECO:0000313" key="2">
    <source>
        <dbReference type="EMBL" id="UMM20961.1"/>
    </source>
</evidence>
<dbReference type="Proteomes" id="UP000827892">
    <property type="component" value="Chromosome II"/>
</dbReference>
<reference evidence="1 3" key="2">
    <citation type="submission" date="2022-05" db="EMBL/GenBank/DDBJ databases">
        <title>Chromosome-level reference genomes for two strains of Caenorhabditis briggsae: an improved platform for comparative genomics.</title>
        <authorList>
            <person name="Stevens L."/>
            <person name="Andersen E.C."/>
        </authorList>
    </citation>
    <scope>NUCLEOTIDE SEQUENCE [LARGE SCALE GENOMIC DNA]</scope>
    <source>
        <strain evidence="1">QX1410_ONT</strain>
        <tissue evidence="1">Whole-organism</tissue>
    </source>
</reference>
<protein>
    <submittedName>
        <fullName evidence="1">Uncharacterized protein</fullName>
    </submittedName>
</protein>
<gene>
    <name evidence="1" type="ORF">L3Y34_019927</name>
    <name evidence="2" type="ORF">L5515_016017</name>
</gene>
<accession>A0AAE9IWK6</accession>
<evidence type="ECO:0000313" key="4">
    <source>
        <dbReference type="Proteomes" id="UP000829354"/>
    </source>
</evidence>
<proteinExistence type="predicted"/>
<evidence type="ECO:0000313" key="1">
    <source>
        <dbReference type="EMBL" id="ULU09068.1"/>
    </source>
</evidence>
<organism evidence="1 3">
    <name type="scientific">Caenorhabditis briggsae</name>
    <dbReference type="NCBI Taxonomy" id="6238"/>
    <lineage>
        <taxon>Eukaryota</taxon>
        <taxon>Metazoa</taxon>
        <taxon>Ecdysozoa</taxon>
        <taxon>Nematoda</taxon>
        <taxon>Chromadorea</taxon>
        <taxon>Rhabditida</taxon>
        <taxon>Rhabditina</taxon>
        <taxon>Rhabditomorpha</taxon>
        <taxon>Rhabditoidea</taxon>
        <taxon>Rhabditidae</taxon>
        <taxon>Peloderinae</taxon>
        <taxon>Caenorhabditis</taxon>
    </lineage>
</organism>